<organism evidence="4 5">
    <name type="scientific">Donghicola mangrovi</name>
    <dbReference type="NCBI Taxonomy" id="2729614"/>
    <lineage>
        <taxon>Bacteria</taxon>
        <taxon>Pseudomonadati</taxon>
        <taxon>Pseudomonadota</taxon>
        <taxon>Alphaproteobacteria</taxon>
        <taxon>Rhodobacterales</taxon>
        <taxon>Roseobacteraceae</taxon>
        <taxon>Donghicola</taxon>
    </lineage>
</organism>
<evidence type="ECO:0000313" key="5">
    <source>
        <dbReference type="Proteomes" id="UP000523601"/>
    </source>
</evidence>
<dbReference type="CDD" id="cd06223">
    <property type="entry name" value="PRTases_typeI"/>
    <property type="match status" value="1"/>
</dbReference>
<gene>
    <name evidence="4" type="ORF">HJ526_01895</name>
</gene>
<protein>
    <submittedName>
        <fullName evidence="4">ComF family protein</fullName>
    </submittedName>
</protein>
<proteinExistence type="inferred from homology"/>
<feature type="domain" description="Phosphoribosyltransferase" evidence="2">
    <location>
        <begin position="195"/>
        <end position="245"/>
    </location>
</feature>
<dbReference type="EMBL" id="JABCJD010000001">
    <property type="protein sequence ID" value="NVO26160.1"/>
    <property type="molecule type" value="Genomic_DNA"/>
</dbReference>
<accession>A0ABX2P9M9</accession>
<dbReference type="Pfam" id="PF00156">
    <property type="entry name" value="Pribosyltran"/>
    <property type="match status" value="1"/>
</dbReference>
<sequence>MQTSNVALTTIQTALRVIYPPRCLGCGEMVGADFALCGPCRREVHVIGGLVCDGCGVPLPGAAGFGEHCDTCLASPPPWSQGRAALMYQGLGRKLVLAMKHGDRTDIARGMAPLMGMAAREMIQPDTVVVPVPLHWRRMFRRRYNQAALLAQGLARHRHLVCVPDALTRHGRHESLDGLGRAERFEALRGAITVHPHKADRIAGRHVLLVDDVMTSGATLGACTEALLASQVREVSVVTLARVAQTP</sequence>
<dbReference type="Proteomes" id="UP000523601">
    <property type="component" value="Unassembled WGS sequence"/>
</dbReference>
<dbReference type="Gene3D" id="3.40.50.2020">
    <property type="match status" value="1"/>
</dbReference>
<evidence type="ECO:0000313" key="4">
    <source>
        <dbReference type="EMBL" id="NVO26160.1"/>
    </source>
</evidence>
<comment type="caution">
    <text evidence="4">The sequence shown here is derived from an EMBL/GenBank/DDBJ whole genome shotgun (WGS) entry which is preliminary data.</text>
</comment>
<dbReference type="PANTHER" id="PTHR47505:SF1">
    <property type="entry name" value="DNA UTILIZATION PROTEIN YHGH"/>
    <property type="match status" value="1"/>
</dbReference>
<feature type="domain" description="Double zinc ribbon" evidence="3">
    <location>
        <begin position="15"/>
        <end position="73"/>
    </location>
</feature>
<dbReference type="RefSeq" id="WP_176852564.1">
    <property type="nucleotide sequence ID" value="NZ_JABCJD010000001.1"/>
</dbReference>
<dbReference type="InterPro" id="IPR000836">
    <property type="entry name" value="PRTase_dom"/>
</dbReference>
<comment type="similarity">
    <text evidence="1">Belongs to the ComF/GntX family.</text>
</comment>
<dbReference type="InterPro" id="IPR029057">
    <property type="entry name" value="PRTase-like"/>
</dbReference>
<reference evidence="4 5" key="1">
    <citation type="submission" date="2020-04" db="EMBL/GenBank/DDBJ databases">
        <title>Donghicola sp., a member of the Rhodobacteraceae family isolated from mangrove forest in Thailand.</title>
        <authorList>
            <person name="Charoenyingcharoen P."/>
            <person name="Yukphan P."/>
        </authorList>
    </citation>
    <scope>NUCLEOTIDE SEQUENCE [LARGE SCALE GENOMIC DNA]</scope>
    <source>
        <strain evidence="4 5">C2-DW-16</strain>
    </source>
</reference>
<dbReference type="InterPro" id="IPR044005">
    <property type="entry name" value="DZR_2"/>
</dbReference>
<dbReference type="SUPFAM" id="SSF53271">
    <property type="entry name" value="PRTase-like"/>
    <property type="match status" value="1"/>
</dbReference>
<evidence type="ECO:0000256" key="1">
    <source>
        <dbReference type="ARBA" id="ARBA00008007"/>
    </source>
</evidence>
<evidence type="ECO:0000259" key="3">
    <source>
        <dbReference type="Pfam" id="PF18912"/>
    </source>
</evidence>
<dbReference type="PANTHER" id="PTHR47505">
    <property type="entry name" value="DNA UTILIZATION PROTEIN YHGH"/>
    <property type="match status" value="1"/>
</dbReference>
<keyword evidence="5" id="KW-1185">Reference proteome</keyword>
<dbReference type="Pfam" id="PF18912">
    <property type="entry name" value="DZR_2"/>
    <property type="match status" value="1"/>
</dbReference>
<name>A0ABX2P9M9_9RHOB</name>
<dbReference type="InterPro" id="IPR051910">
    <property type="entry name" value="ComF/GntX_DNA_util-trans"/>
</dbReference>
<evidence type="ECO:0000259" key="2">
    <source>
        <dbReference type="Pfam" id="PF00156"/>
    </source>
</evidence>